<reference evidence="9 10" key="1">
    <citation type="submission" date="2019-07" db="EMBL/GenBank/DDBJ databases">
        <title>Whole genome shotgun sequence of Oceanithermus desulfurans NBRC 100063.</title>
        <authorList>
            <person name="Hosoyama A."/>
            <person name="Uohara A."/>
            <person name="Ohji S."/>
            <person name="Ichikawa N."/>
        </authorList>
    </citation>
    <scope>NUCLEOTIDE SEQUENCE [LARGE SCALE GENOMIC DNA]</scope>
    <source>
        <strain evidence="9 10">NBRC 100063</strain>
    </source>
</reference>
<feature type="transmembrane region" description="Helical" evidence="8">
    <location>
        <begin position="101"/>
        <end position="120"/>
    </location>
</feature>
<evidence type="ECO:0000256" key="5">
    <source>
        <dbReference type="ARBA" id="ARBA00022989"/>
    </source>
</evidence>
<evidence type="ECO:0000256" key="2">
    <source>
        <dbReference type="ARBA" id="ARBA00008488"/>
    </source>
</evidence>
<dbReference type="InterPro" id="IPR005744">
    <property type="entry name" value="Hy-lIII"/>
</dbReference>
<evidence type="ECO:0000256" key="1">
    <source>
        <dbReference type="ARBA" id="ARBA00004651"/>
    </source>
</evidence>
<feature type="transmembrane region" description="Helical" evidence="8">
    <location>
        <begin position="153"/>
        <end position="174"/>
    </location>
</feature>
<evidence type="ECO:0000256" key="6">
    <source>
        <dbReference type="ARBA" id="ARBA00023136"/>
    </source>
</evidence>
<keyword evidence="6 8" id="KW-0472">Membrane</keyword>
<evidence type="ECO:0000256" key="8">
    <source>
        <dbReference type="SAM" id="Phobius"/>
    </source>
</evidence>
<evidence type="ECO:0000313" key="9">
    <source>
        <dbReference type="EMBL" id="GEM90256.1"/>
    </source>
</evidence>
<accession>A0A511RN77</accession>
<feature type="transmembrane region" description="Helical" evidence="8">
    <location>
        <begin position="127"/>
        <end position="147"/>
    </location>
</feature>
<evidence type="ECO:0000313" key="10">
    <source>
        <dbReference type="Proteomes" id="UP000321827"/>
    </source>
</evidence>
<dbReference type="GO" id="GO:0046872">
    <property type="term" value="F:metal ion binding"/>
    <property type="evidence" value="ECO:0007669"/>
    <property type="project" value="UniProtKB-KW"/>
</dbReference>
<feature type="transmembrane region" description="Helical" evidence="8">
    <location>
        <begin position="12"/>
        <end position="32"/>
    </location>
</feature>
<feature type="transmembrane region" description="Helical" evidence="8">
    <location>
        <begin position="78"/>
        <end position="95"/>
    </location>
</feature>
<feature type="transmembrane region" description="Helical" evidence="8">
    <location>
        <begin position="186"/>
        <end position="208"/>
    </location>
</feature>
<evidence type="ECO:0000256" key="3">
    <source>
        <dbReference type="ARBA" id="ARBA00022475"/>
    </source>
</evidence>
<keyword evidence="7" id="KW-0479">Metal-binding</keyword>
<comment type="subcellular location">
    <subcellularLocation>
        <location evidence="1">Cell membrane</location>
        <topology evidence="1">Multi-pass membrane protein</topology>
    </subcellularLocation>
</comment>
<dbReference type="Proteomes" id="UP000321827">
    <property type="component" value="Unassembled WGS sequence"/>
</dbReference>
<feature type="binding site" evidence="7">
    <location>
        <position position="59"/>
    </location>
    <ligand>
        <name>Zn(2+)</name>
        <dbReference type="ChEBI" id="CHEBI:29105"/>
    </ligand>
</feature>
<dbReference type="RefSeq" id="WP_147147842.1">
    <property type="nucleotide sequence ID" value="NZ_BJXN01000011.1"/>
</dbReference>
<dbReference type="PANTHER" id="PTHR20855">
    <property type="entry name" value="ADIPOR/PROGESTIN RECEPTOR-RELATED"/>
    <property type="match status" value="1"/>
</dbReference>
<sequence length="210" mass="22736">MKTPREPVNTYTHAAGALLALAGLGWLVALAWPDPRLVAGAVVFGVTMFLMYTASAGYHAARLGERGLAWLRKLDHAAIFLFIAGSYTPVLLTRLDGVARWGWLGLVWGLAALGIALKLWKMTAPRWLSTLSYLGLGWLAVFLVPQLQLPPAALGWLIASGALYSLGALVYALKRPNFRGFGFHELWHLFVLGGSATMFAAVWVLFAASS</sequence>
<feature type="binding site" evidence="7">
    <location>
        <position position="184"/>
    </location>
    <ligand>
        <name>Zn(2+)</name>
        <dbReference type="ChEBI" id="CHEBI:29105"/>
    </ligand>
</feature>
<keyword evidence="3" id="KW-1003">Cell membrane</keyword>
<dbReference type="OrthoDB" id="9813689at2"/>
<keyword evidence="4 8" id="KW-0812">Transmembrane</keyword>
<feature type="transmembrane region" description="Helical" evidence="8">
    <location>
        <begin position="38"/>
        <end position="58"/>
    </location>
</feature>
<protein>
    <submittedName>
        <fullName evidence="9">Hemolysin</fullName>
    </submittedName>
</protein>
<dbReference type="NCBIfam" id="TIGR01065">
    <property type="entry name" value="hlyIII"/>
    <property type="match status" value="1"/>
</dbReference>
<comment type="caution">
    <text evidence="9">The sequence shown here is derived from an EMBL/GenBank/DDBJ whole genome shotgun (WGS) entry which is preliminary data.</text>
</comment>
<feature type="binding site" evidence="7">
    <location>
        <position position="188"/>
    </location>
    <ligand>
        <name>Zn(2+)</name>
        <dbReference type="ChEBI" id="CHEBI:29105"/>
    </ligand>
</feature>
<proteinExistence type="inferred from homology"/>
<dbReference type="EMBL" id="BJXN01000011">
    <property type="protein sequence ID" value="GEM90256.1"/>
    <property type="molecule type" value="Genomic_DNA"/>
</dbReference>
<gene>
    <name evidence="9" type="ORF">ODE01S_16900</name>
</gene>
<evidence type="ECO:0000256" key="7">
    <source>
        <dbReference type="PIRSR" id="PIRSR604254-1"/>
    </source>
</evidence>
<dbReference type="InterPro" id="IPR004254">
    <property type="entry name" value="AdipoR/HlyIII-related"/>
</dbReference>
<keyword evidence="7" id="KW-0862">Zinc</keyword>
<dbReference type="GO" id="GO:0005886">
    <property type="term" value="C:plasma membrane"/>
    <property type="evidence" value="ECO:0007669"/>
    <property type="project" value="UniProtKB-SubCell"/>
</dbReference>
<name>A0A511RN77_9DEIN</name>
<dbReference type="GO" id="GO:0140911">
    <property type="term" value="F:pore-forming activity"/>
    <property type="evidence" value="ECO:0007669"/>
    <property type="project" value="InterPro"/>
</dbReference>
<keyword evidence="5 8" id="KW-1133">Transmembrane helix</keyword>
<organism evidence="9 10">
    <name type="scientific">Oceanithermus desulfurans NBRC 100063</name>
    <dbReference type="NCBI Taxonomy" id="1227550"/>
    <lineage>
        <taxon>Bacteria</taxon>
        <taxon>Thermotogati</taxon>
        <taxon>Deinococcota</taxon>
        <taxon>Deinococci</taxon>
        <taxon>Thermales</taxon>
        <taxon>Thermaceae</taxon>
        <taxon>Oceanithermus</taxon>
    </lineage>
</organism>
<dbReference type="AlphaFoldDB" id="A0A511RN77"/>
<dbReference type="Pfam" id="PF03006">
    <property type="entry name" value="HlyIII"/>
    <property type="match status" value="1"/>
</dbReference>
<dbReference type="PANTHER" id="PTHR20855:SF3">
    <property type="entry name" value="LD03007P"/>
    <property type="match status" value="1"/>
</dbReference>
<comment type="similarity">
    <text evidence="2">Belongs to the UPF0073 (Hly-III) family.</text>
</comment>
<evidence type="ECO:0000256" key="4">
    <source>
        <dbReference type="ARBA" id="ARBA00022692"/>
    </source>
</evidence>